<dbReference type="Pfam" id="PF03807">
    <property type="entry name" value="F420_oxidored"/>
    <property type="match status" value="1"/>
</dbReference>
<dbReference type="GO" id="GO:0016491">
    <property type="term" value="F:oxidoreductase activity"/>
    <property type="evidence" value="ECO:0007669"/>
    <property type="project" value="UniProtKB-KW"/>
</dbReference>
<evidence type="ECO:0000256" key="1">
    <source>
        <dbReference type="ARBA" id="ARBA00023002"/>
    </source>
</evidence>
<proteinExistence type="predicted"/>
<accession>A0A2U3QF96</accession>
<dbReference type="AlphaFoldDB" id="A0A2U3QF96"/>
<dbReference type="OrthoDB" id="5524287at2"/>
<keyword evidence="1" id="KW-0560">Oxidoreductase</keyword>
<dbReference type="InterPro" id="IPR051267">
    <property type="entry name" value="STEAP_metalloreductase"/>
</dbReference>
<dbReference type="PANTHER" id="PTHR14239">
    <property type="entry name" value="DUDULIN-RELATED"/>
    <property type="match status" value="1"/>
</dbReference>
<gene>
    <name evidence="3" type="ORF">NBG4_170002</name>
</gene>
<name>A0A2U3QF96_9BACT</name>
<keyword evidence="4" id="KW-1185">Reference proteome</keyword>
<feature type="domain" description="Pyrroline-5-carboxylate reductase catalytic N-terminal" evidence="2">
    <location>
        <begin position="5"/>
        <end position="96"/>
    </location>
</feature>
<dbReference type="SUPFAM" id="SSF51735">
    <property type="entry name" value="NAD(P)-binding Rossmann-fold domains"/>
    <property type="match status" value="1"/>
</dbReference>
<dbReference type="EMBL" id="OUUY01000061">
    <property type="protein sequence ID" value="SPQ00087.1"/>
    <property type="molecule type" value="Genomic_DNA"/>
</dbReference>
<dbReference type="InterPro" id="IPR036291">
    <property type="entry name" value="NAD(P)-bd_dom_sf"/>
</dbReference>
<evidence type="ECO:0000259" key="2">
    <source>
        <dbReference type="Pfam" id="PF03807"/>
    </source>
</evidence>
<dbReference type="Proteomes" id="UP000245125">
    <property type="component" value="Unassembled WGS sequence"/>
</dbReference>
<dbReference type="InterPro" id="IPR028939">
    <property type="entry name" value="P5C_Rdtase_cat_N"/>
</dbReference>
<evidence type="ECO:0000313" key="4">
    <source>
        <dbReference type="Proteomes" id="UP000245125"/>
    </source>
</evidence>
<dbReference type="Gene3D" id="3.40.50.720">
    <property type="entry name" value="NAD(P)-binding Rossmann-like Domain"/>
    <property type="match status" value="1"/>
</dbReference>
<evidence type="ECO:0000313" key="3">
    <source>
        <dbReference type="EMBL" id="SPQ00087.1"/>
    </source>
</evidence>
<reference evidence="4" key="1">
    <citation type="submission" date="2018-03" db="EMBL/GenBank/DDBJ databases">
        <authorList>
            <person name="Zecchin S."/>
        </authorList>
    </citation>
    <scope>NUCLEOTIDE SEQUENCE [LARGE SCALE GENOMIC DNA]</scope>
</reference>
<sequence>MKIRKIGIVGSGNIGGTLGILLGRAGYEIFFSSRHPETLKDLVKAAGPKASAGNVAEAIAFGDVIIMSLPMKAFRELDAETRKALKSKIVIDTSNPYPERDGAIAEEARRDPGGTGSFVARLLSGARIVRAFNTVYFEDLKKTINKDGEKIGIPIAGDDEDGVKAAIELAEHAGLVPVVVGGLSKSKMFDVGTAVYATSASAREIKQKLKLK</sequence>
<protein>
    <submittedName>
        <fullName evidence="3">NADP oxidoreductase, coenzyme F420-dependent</fullName>
    </submittedName>
</protein>
<organism evidence="3 4">
    <name type="scientific">Candidatus Sulfobium mesophilum</name>
    <dbReference type="NCBI Taxonomy" id="2016548"/>
    <lineage>
        <taxon>Bacteria</taxon>
        <taxon>Pseudomonadati</taxon>
        <taxon>Nitrospirota</taxon>
        <taxon>Nitrospiria</taxon>
        <taxon>Nitrospirales</taxon>
        <taxon>Nitrospiraceae</taxon>
        <taxon>Candidatus Sulfobium</taxon>
    </lineage>
</organism>